<evidence type="ECO:0000313" key="1">
    <source>
        <dbReference type="EMBL" id="EFN83451.1"/>
    </source>
</evidence>
<accession>E2BLI3</accession>
<sequence length="124" mass="14160">MSNNGRHKFEVSIRTIRQRSNFLEGISLANNGAKNIHNINTGTLIAQMSRRRPEYVLRTSWGLFHPQGVLRTSLGRPQENMCYQAVDYFDDESAHLTGEIRAQQRIYRVVEGGIMATLNISVIR</sequence>
<dbReference type="Proteomes" id="UP000008237">
    <property type="component" value="Unassembled WGS sequence"/>
</dbReference>
<dbReference type="InParanoid" id="E2BLI3"/>
<evidence type="ECO:0000313" key="2">
    <source>
        <dbReference type="Proteomes" id="UP000008237"/>
    </source>
</evidence>
<keyword evidence="2" id="KW-1185">Reference proteome</keyword>
<protein>
    <submittedName>
        <fullName evidence="1">Uncharacterized protein</fullName>
    </submittedName>
</protein>
<gene>
    <name evidence="1" type="ORF">EAI_07831</name>
</gene>
<dbReference type="AlphaFoldDB" id="E2BLI3"/>
<reference evidence="1 2" key="1">
    <citation type="journal article" date="2010" name="Science">
        <title>Genomic comparison of the ants Camponotus floridanus and Harpegnathos saltator.</title>
        <authorList>
            <person name="Bonasio R."/>
            <person name="Zhang G."/>
            <person name="Ye C."/>
            <person name="Mutti N.S."/>
            <person name="Fang X."/>
            <person name="Qin N."/>
            <person name="Donahue G."/>
            <person name="Yang P."/>
            <person name="Li Q."/>
            <person name="Li C."/>
            <person name="Zhang P."/>
            <person name="Huang Z."/>
            <person name="Berger S.L."/>
            <person name="Reinberg D."/>
            <person name="Wang J."/>
            <person name="Liebig J."/>
        </authorList>
    </citation>
    <scope>NUCLEOTIDE SEQUENCE [LARGE SCALE GENOMIC DNA]</scope>
    <source>
        <strain evidence="1 2">R22 G/1</strain>
    </source>
</reference>
<organism evidence="2">
    <name type="scientific">Harpegnathos saltator</name>
    <name type="common">Jerdon's jumping ant</name>
    <dbReference type="NCBI Taxonomy" id="610380"/>
    <lineage>
        <taxon>Eukaryota</taxon>
        <taxon>Metazoa</taxon>
        <taxon>Ecdysozoa</taxon>
        <taxon>Arthropoda</taxon>
        <taxon>Hexapoda</taxon>
        <taxon>Insecta</taxon>
        <taxon>Pterygota</taxon>
        <taxon>Neoptera</taxon>
        <taxon>Endopterygota</taxon>
        <taxon>Hymenoptera</taxon>
        <taxon>Apocrita</taxon>
        <taxon>Aculeata</taxon>
        <taxon>Formicoidea</taxon>
        <taxon>Formicidae</taxon>
        <taxon>Ponerinae</taxon>
        <taxon>Ponerini</taxon>
        <taxon>Harpegnathos</taxon>
    </lineage>
</organism>
<proteinExistence type="predicted"/>
<name>E2BLI3_HARSA</name>
<dbReference type="EMBL" id="GL449025">
    <property type="protein sequence ID" value="EFN83451.1"/>
    <property type="molecule type" value="Genomic_DNA"/>
</dbReference>